<keyword evidence="1" id="KW-0732">Signal</keyword>
<keyword evidence="3" id="KW-1185">Reference proteome</keyword>
<evidence type="ECO:0000313" key="3">
    <source>
        <dbReference type="Proteomes" id="UP001555786"/>
    </source>
</evidence>
<gene>
    <name evidence="2" type="ORF">ABXS05_03460</name>
</gene>
<dbReference type="EMBL" id="JBFNQD010000001">
    <property type="protein sequence ID" value="MEW9304581.1"/>
    <property type="molecule type" value="Genomic_DNA"/>
</dbReference>
<feature type="chain" id="PRO_5045927420" evidence="1">
    <location>
        <begin position="21"/>
        <end position="97"/>
    </location>
</feature>
<feature type="signal peptide" evidence="1">
    <location>
        <begin position="1"/>
        <end position="20"/>
    </location>
</feature>
<evidence type="ECO:0000313" key="2">
    <source>
        <dbReference type="EMBL" id="MEW9304581.1"/>
    </source>
</evidence>
<comment type="caution">
    <text evidence="2">The sequence shown here is derived from an EMBL/GenBank/DDBJ whole genome shotgun (WGS) entry which is preliminary data.</text>
</comment>
<proteinExistence type="predicted"/>
<evidence type="ECO:0000256" key="1">
    <source>
        <dbReference type="SAM" id="SignalP"/>
    </source>
</evidence>
<dbReference type="RefSeq" id="WP_367622938.1">
    <property type="nucleotide sequence ID" value="NZ_JBFNQD010000001.1"/>
</dbReference>
<name>A0ABV3PGB1_9HYPH</name>
<organism evidence="2 3">
    <name type="scientific">Labrys neptuniae</name>
    <dbReference type="NCBI Taxonomy" id="376174"/>
    <lineage>
        <taxon>Bacteria</taxon>
        <taxon>Pseudomonadati</taxon>
        <taxon>Pseudomonadota</taxon>
        <taxon>Alphaproteobacteria</taxon>
        <taxon>Hyphomicrobiales</taxon>
        <taxon>Xanthobacteraceae</taxon>
        <taxon>Labrys</taxon>
    </lineage>
</organism>
<protein>
    <submittedName>
        <fullName evidence="2">Uncharacterized protein</fullName>
    </submittedName>
</protein>
<accession>A0ABV3PGB1</accession>
<sequence length="97" mass="9714">MSAFWSALLALFLDAFGKAATDWLTTWQTQQKADEAIAKAAVSSAATETQQVITGVADARSQLSPAGSAGDLAAELRARAVAESGGSGAGQGNQSAG</sequence>
<reference evidence="2 3" key="1">
    <citation type="submission" date="2024-07" db="EMBL/GenBank/DDBJ databases">
        <title>Description of Labrys sedimenti sp. nov., isolated from a diclofenac-degrading enrichment culture.</title>
        <authorList>
            <person name="Tancsics A."/>
            <person name="Csepanyi A."/>
        </authorList>
    </citation>
    <scope>NUCLEOTIDE SEQUENCE [LARGE SCALE GENOMIC DNA]</scope>
    <source>
        <strain evidence="2 3">LMG 23578</strain>
    </source>
</reference>
<dbReference type="Proteomes" id="UP001555786">
    <property type="component" value="Unassembled WGS sequence"/>
</dbReference>